<sequence>MKKVRGKKRKLCMIEQRLIEATRVFPQTYYNELHVMKLPASQAFIEALRPKESASIARFLLNSATALLQQKPHDTYKIVVLLFPQQMWYSQIIVFEYGQAYDEFFTRQIATGSWREEKATFPVSYSHWVGRQFIEEDEQVIICYTERDEKR</sequence>
<dbReference type="EMBL" id="JACSPZ010000002">
    <property type="protein sequence ID" value="MBD8036317.1"/>
    <property type="molecule type" value="Genomic_DNA"/>
</dbReference>
<dbReference type="InterPro" id="IPR025075">
    <property type="entry name" value="DUF3916"/>
</dbReference>
<dbReference type="Proteomes" id="UP000619101">
    <property type="component" value="Unassembled WGS sequence"/>
</dbReference>
<name>A0ABR8XWJ6_9BACL</name>
<keyword evidence="2" id="KW-1185">Reference proteome</keyword>
<dbReference type="RefSeq" id="WP_191699268.1">
    <property type="nucleotide sequence ID" value="NZ_JACSPZ010000002.1"/>
</dbReference>
<gene>
    <name evidence="1" type="ORF">H9635_06135</name>
</gene>
<reference evidence="1 2" key="1">
    <citation type="submission" date="2020-08" db="EMBL/GenBank/DDBJ databases">
        <title>A Genomic Blueprint of the Chicken Gut Microbiome.</title>
        <authorList>
            <person name="Gilroy R."/>
            <person name="Ravi A."/>
            <person name="Getino M."/>
            <person name="Pursley I."/>
            <person name="Horton D.L."/>
            <person name="Alikhan N.-F."/>
            <person name="Baker D."/>
            <person name="Gharbi K."/>
            <person name="Hall N."/>
            <person name="Watson M."/>
            <person name="Adriaenssens E.M."/>
            <person name="Foster-Nyarko E."/>
            <person name="Jarju S."/>
            <person name="Secka A."/>
            <person name="Antonio M."/>
            <person name="Oren A."/>
            <person name="Chaudhuri R."/>
            <person name="La Ragione R.M."/>
            <person name="Hildebrand F."/>
            <person name="Pallen M.J."/>
        </authorList>
    </citation>
    <scope>NUCLEOTIDE SEQUENCE [LARGE SCALE GENOMIC DNA]</scope>
    <source>
        <strain evidence="1 2">A46</strain>
    </source>
</reference>
<proteinExistence type="predicted"/>
<organism evidence="1 2">
    <name type="scientific">Solibacillus faecavium</name>
    <dbReference type="NCBI Taxonomy" id="2762221"/>
    <lineage>
        <taxon>Bacteria</taxon>
        <taxon>Bacillati</taxon>
        <taxon>Bacillota</taxon>
        <taxon>Bacilli</taxon>
        <taxon>Bacillales</taxon>
        <taxon>Caryophanaceae</taxon>
        <taxon>Solibacillus</taxon>
    </lineage>
</organism>
<protein>
    <submittedName>
        <fullName evidence="1">DUF3916 domain-containing protein</fullName>
    </submittedName>
</protein>
<dbReference type="Pfam" id="PF13079">
    <property type="entry name" value="DUF3916"/>
    <property type="match status" value="1"/>
</dbReference>
<comment type="caution">
    <text evidence="1">The sequence shown here is derived from an EMBL/GenBank/DDBJ whole genome shotgun (WGS) entry which is preliminary data.</text>
</comment>
<evidence type="ECO:0000313" key="1">
    <source>
        <dbReference type="EMBL" id="MBD8036317.1"/>
    </source>
</evidence>
<accession>A0ABR8XWJ6</accession>
<evidence type="ECO:0000313" key="2">
    <source>
        <dbReference type="Proteomes" id="UP000619101"/>
    </source>
</evidence>